<dbReference type="Proteomes" id="UP000192610">
    <property type="component" value="Unassembled WGS sequence"/>
</dbReference>
<accession>A0A1V9DXS8</accession>
<sequence length="185" mass="21334">MGFWWVYIYTALKSKTMTPQSPLQKLSYMVPFSTQAMDLMEGKKVYPRHLPLLNLTIDFENGTLNLEGDWQYIMYLNGHSKREWFTKSRERVQIAMNIRRFLPVDLAEIGDEGLLLPLDGMLTDHLGAGNCTGLLVIDTVGMYSGAINNDWDISLYLYDRQQNNMEFKIKVPLLTGATNFFEYAN</sequence>
<dbReference type="AlphaFoldDB" id="A0A1V9DXS8"/>
<organism evidence="1 2">
    <name type="scientific">Niastella yeongjuensis</name>
    <dbReference type="NCBI Taxonomy" id="354355"/>
    <lineage>
        <taxon>Bacteria</taxon>
        <taxon>Pseudomonadati</taxon>
        <taxon>Bacteroidota</taxon>
        <taxon>Chitinophagia</taxon>
        <taxon>Chitinophagales</taxon>
        <taxon>Chitinophagaceae</taxon>
        <taxon>Niastella</taxon>
    </lineage>
</organism>
<evidence type="ECO:0000313" key="2">
    <source>
        <dbReference type="Proteomes" id="UP000192610"/>
    </source>
</evidence>
<reference evidence="2" key="1">
    <citation type="submission" date="2016-04" db="EMBL/GenBank/DDBJ databases">
        <authorList>
            <person name="Chen L."/>
            <person name="Zhuang W."/>
            <person name="Wang G."/>
        </authorList>
    </citation>
    <scope>NUCLEOTIDE SEQUENCE [LARGE SCALE GENOMIC DNA]</scope>
    <source>
        <strain evidence="2">17621</strain>
    </source>
</reference>
<name>A0A1V9DXS8_9BACT</name>
<gene>
    <name evidence="1" type="ORF">A4H97_18365</name>
</gene>
<proteinExistence type="predicted"/>
<dbReference type="EMBL" id="LVXG01000082">
    <property type="protein sequence ID" value="OQP38683.1"/>
    <property type="molecule type" value="Genomic_DNA"/>
</dbReference>
<keyword evidence="2" id="KW-1185">Reference proteome</keyword>
<protein>
    <submittedName>
        <fullName evidence="1">Uncharacterized protein</fullName>
    </submittedName>
</protein>
<comment type="caution">
    <text evidence="1">The sequence shown here is derived from an EMBL/GenBank/DDBJ whole genome shotgun (WGS) entry which is preliminary data.</text>
</comment>
<evidence type="ECO:0000313" key="1">
    <source>
        <dbReference type="EMBL" id="OQP38683.1"/>
    </source>
</evidence>